<keyword evidence="4" id="KW-1185">Reference proteome</keyword>
<dbReference type="VEuPathDB" id="FungiDB:MYCTH_2069908"/>
<reference evidence="3 4" key="1">
    <citation type="journal article" date="2011" name="Nat. Biotechnol.">
        <title>Comparative genomic analysis of the thermophilic biomass-degrading fungi Myceliophthora thermophila and Thielavia terrestris.</title>
        <authorList>
            <person name="Berka R.M."/>
            <person name="Grigoriev I.V."/>
            <person name="Otillar R."/>
            <person name="Salamov A."/>
            <person name="Grimwood J."/>
            <person name="Reid I."/>
            <person name="Ishmael N."/>
            <person name="John T."/>
            <person name="Darmond C."/>
            <person name="Moisan M.-C."/>
            <person name="Henrissat B."/>
            <person name="Coutinho P.M."/>
            <person name="Lombard V."/>
            <person name="Natvig D.O."/>
            <person name="Lindquist E."/>
            <person name="Schmutz J."/>
            <person name="Lucas S."/>
            <person name="Harris P."/>
            <person name="Powlowski J."/>
            <person name="Bellemare A."/>
            <person name="Taylor D."/>
            <person name="Butler G."/>
            <person name="de Vries R.P."/>
            <person name="Allijn I.E."/>
            <person name="van den Brink J."/>
            <person name="Ushinsky S."/>
            <person name="Storms R."/>
            <person name="Powell A.J."/>
            <person name="Paulsen I.T."/>
            <person name="Elbourne L.D.H."/>
            <person name="Baker S.E."/>
            <person name="Magnuson J."/>
            <person name="LaBoissiere S."/>
            <person name="Clutterbuck A.J."/>
            <person name="Martinez D."/>
            <person name="Wogulis M."/>
            <person name="de Leon A.L."/>
            <person name="Rey M.W."/>
            <person name="Tsang A."/>
        </authorList>
    </citation>
    <scope>NUCLEOTIDE SEQUENCE [LARGE SCALE GENOMIC DNA]</scope>
    <source>
        <strain evidence="4">ATCC 42464 / BCRC 31852 / DSM 1799</strain>
    </source>
</reference>
<dbReference type="eggNOG" id="ENOG502SASX">
    <property type="taxonomic scope" value="Eukaryota"/>
</dbReference>
<dbReference type="STRING" id="573729.G2QKN6"/>
<dbReference type="EMBL" id="CP003007">
    <property type="protein sequence ID" value="AEO60518.1"/>
    <property type="molecule type" value="Genomic_DNA"/>
</dbReference>
<dbReference type="KEGG" id="mtm:MYCTH_2069908"/>
<feature type="non-terminal residue" evidence="3">
    <location>
        <position position="1"/>
    </location>
</feature>
<evidence type="ECO:0000256" key="2">
    <source>
        <dbReference type="SAM" id="Phobius"/>
    </source>
</evidence>
<dbReference type="OMA" id="IAWTDIL"/>
<name>G2QKN6_THET4</name>
<dbReference type="RefSeq" id="XP_003665763.1">
    <property type="nucleotide sequence ID" value="XM_003665715.1"/>
</dbReference>
<organism evidence="3 4">
    <name type="scientific">Thermothelomyces thermophilus (strain ATCC 42464 / BCRC 31852 / DSM 1799)</name>
    <name type="common">Sporotrichum thermophile</name>
    <dbReference type="NCBI Taxonomy" id="573729"/>
    <lineage>
        <taxon>Eukaryota</taxon>
        <taxon>Fungi</taxon>
        <taxon>Dikarya</taxon>
        <taxon>Ascomycota</taxon>
        <taxon>Pezizomycotina</taxon>
        <taxon>Sordariomycetes</taxon>
        <taxon>Sordariomycetidae</taxon>
        <taxon>Sordariales</taxon>
        <taxon>Chaetomiaceae</taxon>
        <taxon>Thermothelomyces</taxon>
    </lineage>
</organism>
<accession>G2QKN6</accession>
<keyword evidence="2" id="KW-1133">Transmembrane helix</keyword>
<evidence type="ECO:0000313" key="3">
    <source>
        <dbReference type="EMBL" id="AEO60518.1"/>
    </source>
</evidence>
<sequence length="143" mass="15203">AVVMIKEQVIDIAPVTTRYSTFTGGFGMIVGGVGAILGDCRLRPGSCPDRVGRHARQRAAQHGLLNRGSESFDDGEKGHGVVRPPGNDHAAVERRLRGNCRRAQADEALQFLCFGMAAGLVAIGYLQMRRAGPGRGRTGAYVA</sequence>
<keyword evidence="2" id="KW-0812">Transmembrane</keyword>
<dbReference type="AlphaFoldDB" id="G2QKN6"/>
<dbReference type="HOGENOM" id="CLU_125562_1_0_1"/>
<evidence type="ECO:0000256" key="1">
    <source>
        <dbReference type="SAM" id="MobiDB-lite"/>
    </source>
</evidence>
<dbReference type="GeneID" id="11513510"/>
<dbReference type="Proteomes" id="UP000007322">
    <property type="component" value="Chromosome 6"/>
</dbReference>
<dbReference type="InParanoid" id="G2QKN6"/>
<evidence type="ECO:0000313" key="4">
    <source>
        <dbReference type="Proteomes" id="UP000007322"/>
    </source>
</evidence>
<feature type="region of interest" description="Disordered" evidence="1">
    <location>
        <begin position="64"/>
        <end position="87"/>
    </location>
</feature>
<dbReference type="OrthoDB" id="2017497at2759"/>
<keyword evidence="2" id="KW-0472">Membrane</keyword>
<proteinExistence type="predicted"/>
<protein>
    <submittedName>
        <fullName evidence="3">Uncharacterized protein</fullName>
    </submittedName>
</protein>
<gene>
    <name evidence="3" type="ORF">MYCTH_2069908</name>
</gene>
<feature type="transmembrane region" description="Helical" evidence="2">
    <location>
        <begin position="108"/>
        <end position="126"/>
    </location>
</feature>